<dbReference type="Pfam" id="PF00854">
    <property type="entry name" value="PTR2"/>
    <property type="match status" value="1"/>
</dbReference>
<evidence type="ECO:0000256" key="6">
    <source>
        <dbReference type="SAM" id="Phobius"/>
    </source>
</evidence>
<dbReference type="InterPro" id="IPR000109">
    <property type="entry name" value="POT_fam"/>
</dbReference>
<feature type="transmembrane region" description="Helical" evidence="6">
    <location>
        <begin position="139"/>
        <end position="159"/>
    </location>
</feature>
<dbReference type="SUPFAM" id="SSF103473">
    <property type="entry name" value="MFS general substrate transporter"/>
    <property type="match status" value="1"/>
</dbReference>
<protein>
    <submittedName>
        <fullName evidence="7">Major facilitator superfamily protein</fullName>
    </submittedName>
</protein>
<comment type="similarity">
    <text evidence="2">Belongs to the major facilitator superfamily. Proton-dependent oligopeptide transporter (POT/PTR) (TC 2.A.17) family.</text>
</comment>
<evidence type="ECO:0000256" key="3">
    <source>
        <dbReference type="ARBA" id="ARBA00022692"/>
    </source>
</evidence>
<dbReference type="EMBL" id="JAMFTS010000002">
    <property type="protein sequence ID" value="KAJ4797132.1"/>
    <property type="molecule type" value="Genomic_DNA"/>
</dbReference>
<feature type="transmembrane region" description="Helical" evidence="6">
    <location>
        <begin position="410"/>
        <end position="429"/>
    </location>
</feature>
<keyword evidence="5 6" id="KW-0472">Membrane</keyword>
<comment type="caution">
    <text evidence="7">The sequence shown here is derived from an EMBL/GenBank/DDBJ whole genome shotgun (WGS) entry which is preliminary data.</text>
</comment>
<evidence type="ECO:0000256" key="1">
    <source>
        <dbReference type="ARBA" id="ARBA00004141"/>
    </source>
</evidence>
<feature type="transmembrane region" description="Helical" evidence="6">
    <location>
        <begin position="96"/>
        <end position="119"/>
    </location>
</feature>
<keyword evidence="4 6" id="KW-1133">Transmembrane helix</keyword>
<evidence type="ECO:0000256" key="2">
    <source>
        <dbReference type="ARBA" id="ARBA00005982"/>
    </source>
</evidence>
<accession>A0AAV8G3N2</accession>
<evidence type="ECO:0000313" key="7">
    <source>
        <dbReference type="EMBL" id="KAJ4797132.1"/>
    </source>
</evidence>
<name>A0AAV8G3N2_9POAL</name>
<evidence type="ECO:0000313" key="8">
    <source>
        <dbReference type="Proteomes" id="UP001140206"/>
    </source>
</evidence>
<dbReference type="Proteomes" id="UP001140206">
    <property type="component" value="Chromosome 2"/>
</dbReference>
<organism evidence="7 8">
    <name type="scientific">Rhynchospora pubera</name>
    <dbReference type="NCBI Taxonomy" id="906938"/>
    <lineage>
        <taxon>Eukaryota</taxon>
        <taxon>Viridiplantae</taxon>
        <taxon>Streptophyta</taxon>
        <taxon>Embryophyta</taxon>
        <taxon>Tracheophyta</taxon>
        <taxon>Spermatophyta</taxon>
        <taxon>Magnoliopsida</taxon>
        <taxon>Liliopsida</taxon>
        <taxon>Poales</taxon>
        <taxon>Cyperaceae</taxon>
        <taxon>Cyperoideae</taxon>
        <taxon>Rhynchosporeae</taxon>
        <taxon>Rhynchospora</taxon>
    </lineage>
</organism>
<dbReference type="PROSITE" id="PS01022">
    <property type="entry name" value="PTR2_1"/>
    <property type="match status" value="1"/>
</dbReference>
<comment type="subcellular location">
    <subcellularLocation>
        <location evidence="1">Membrane</location>
        <topology evidence="1">Multi-pass membrane protein</topology>
    </subcellularLocation>
</comment>
<dbReference type="InterPro" id="IPR018456">
    <property type="entry name" value="PTR2_symporter_CS"/>
</dbReference>
<evidence type="ECO:0000256" key="4">
    <source>
        <dbReference type="ARBA" id="ARBA00022989"/>
    </source>
</evidence>
<reference evidence="7" key="1">
    <citation type="submission" date="2022-08" db="EMBL/GenBank/DDBJ databases">
        <authorList>
            <person name="Marques A."/>
        </authorList>
    </citation>
    <scope>NUCLEOTIDE SEQUENCE</scope>
    <source>
        <strain evidence="7">RhyPub2mFocal</strain>
        <tissue evidence="7">Leaves</tissue>
    </source>
</reference>
<dbReference type="GO" id="GO:0016020">
    <property type="term" value="C:membrane"/>
    <property type="evidence" value="ECO:0007669"/>
    <property type="project" value="UniProtKB-SubCell"/>
</dbReference>
<feature type="transmembrane region" description="Helical" evidence="6">
    <location>
        <begin position="490"/>
        <end position="514"/>
    </location>
</feature>
<feature type="transmembrane region" description="Helical" evidence="6">
    <location>
        <begin position="189"/>
        <end position="208"/>
    </location>
</feature>
<feature type="transmembrane region" description="Helical" evidence="6">
    <location>
        <begin position="370"/>
        <end position="390"/>
    </location>
</feature>
<dbReference type="AlphaFoldDB" id="A0AAV8G3N2"/>
<feature type="transmembrane region" description="Helical" evidence="6">
    <location>
        <begin position="214"/>
        <end position="233"/>
    </location>
</feature>
<gene>
    <name evidence="7" type="ORF">LUZ62_048378</name>
</gene>
<dbReference type="PANTHER" id="PTHR11654">
    <property type="entry name" value="OLIGOPEPTIDE TRANSPORTER-RELATED"/>
    <property type="match status" value="1"/>
</dbReference>
<proteinExistence type="inferred from homology"/>
<dbReference type="InterPro" id="IPR036259">
    <property type="entry name" value="MFS_trans_sf"/>
</dbReference>
<evidence type="ECO:0000256" key="5">
    <source>
        <dbReference type="ARBA" id="ARBA00023136"/>
    </source>
</evidence>
<feature type="transmembrane region" description="Helical" evidence="6">
    <location>
        <begin position="449"/>
        <end position="469"/>
    </location>
</feature>
<keyword evidence="3 6" id="KW-0812">Transmembrane</keyword>
<feature type="transmembrane region" description="Helical" evidence="6">
    <location>
        <begin position="70"/>
        <end position="89"/>
    </location>
</feature>
<keyword evidence="8" id="KW-1185">Reference proteome</keyword>
<sequence>MEQEGNMKVADVVDCKGWPADKSKTGGWKSASLVLGIEITERLSTIGIGVNLVTYLVSTMHLPSADSANIVTNFLGTSFMLCFLGGLVADTFLGRFATIAIFSVVQALGTGLLSVSTGLPQLRPPPCNSATVRCQQASNLQMTVLYLCLYLIALGTGGLKSSVSGFGSDQFDEKDEKERTQMTSFFSRFFFFISTGTFLAVTMLVYIQDEVGRSWAYGMCCLFMVISIAIFLSGTRRCRYKKRAGSPIVHILQVIVASFRKRKLVHDPNVMLLYENCPEAMRIPHTEQYRFLDKAAIQVEGDDEQMLDGKQMTNPWNLCSVSRVEEVKMLIRLLPVWATTIMFWTVHAQMLTFSVEQASTMERNVGRFNIPAGSLTAFFVGGTLITLAVYDRVVVPLCRSWKDTQGFTNLQRIGIGLALSVLGMIAAALMENRRLSVARSAGSRTTLPVSAFTLIPQFFLVGSGEAFIYTGQLDFFITRSPKSMKTMSTGLFLTTLSLGLFLSSFLVSVVTSITNHNGEKGWLADNINKGRLDYFYALLAVLSTINFIAYLAVAAFVIKPQSPANFGKTSVDNNC</sequence>
<dbReference type="GO" id="GO:0022857">
    <property type="term" value="F:transmembrane transporter activity"/>
    <property type="evidence" value="ECO:0007669"/>
    <property type="project" value="InterPro"/>
</dbReference>
<dbReference type="Gene3D" id="1.20.1250.20">
    <property type="entry name" value="MFS general substrate transporter like domains"/>
    <property type="match status" value="1"/>
</dbReference>
<feature type="transmembrane region" description="Helical" evidence="6">
    <location>
        <begin position="534"/>
        <end position="558"/>
    </location>
</feature>
<dbReference type="GO" id="GO:0006857">
    <property type="term" value="P:oligopeptide transport"/>
    <property type="evidence" value="ECO:0007669"/>
    <property type="project" value="InterPro"/>
</dbReference>